<gene>
    <name evidence="1" type="ORF">GN958_ATG04079</name>
</gene>
<proteinExistence type="predicted"/>
<dbReference type="InterPro" id="IPR008978">
    <property type="entry name" value="HSP20-like_chaperone"/>
</dbReference>
<evidence type="ECO:0008006" key="3">
    <source>
        <dbReference type="Google" id="ProtNLM"/>
    </source>
</evidence>
<comment type="caution">
    <text evidence="1">The sequence shown here is derived from an EMBL/GenBank/DDBJ whole genome shotgun (WGS) entry which is preliminary data.</text>
</comment>
<feature type="non-terminal residue" evidence="1">
    <location>
        <position position="1"/>
    </location>
</feature>
<name>A0A8S9V6B3_PHYIN</name>
<dbReference type="Gene3D" id="2.60.40.790">
    <property type="match status" value="1"/>
</dbReference>
<protein>
    <recommendedName>
        <fullName evidence="3">PIH1D1/2/3 CS-like domain-containing protein</fullName>
    </recommendedName>
</protein>
<evidence type="ECO:0000313" key="1">
    <source>
        <dbReference type="EMBL" id="KAF4146739.1"/>
    </source>
</evidence>
<dbReference type="SUPFAM" id="SSF49764">
    <property type="entry name" value="HSP20-like chaperones"/>
    <property type="match status" value="1"/>
</dbReference>
<sequence length="119" mass="12938">PVLQPPFETHETSACLSYIVEVSGIDSKSVKLTFPSTSSLRLQFSDSEKKLYEMHVAVLPVDIDPSAAEVDVASENMVVILQKKNASDSSREAVQLDASAPAAPLTAARFQNQLLYELD</sequence>
<evidence type="ECO:0000313" key="2">
    <source>
        <dbReference type="Proteomes" id="UP000704712"/>
    </source>
</evidence>
<dbReference type="AlphaFoldDB" id="A0A8S9V6B3"/>
<dbReference type="Proteomes" id="UP000704712">
    <property type="component" value="Unassembled WGS sequence"/>
</dbReference>
<accession>A0A8S9V6B3</accession>
<reference evidence="1" key="1">
    <citation type="submission" date="2020-03" db="EMBL/GenBank/DDBJ databases">
        <title>Hybrid Assembly of Korean Phytophthora infestans isolates.</title>
        <authorList>
            <person name="Prokchorchik M."/>
            <person name="Lee Y."/>
            <person name="Seo J."/>
            <person name="Cho J.-H."/>
            <person name="Park Y.-E."/>
            <person name="Jang D.-C."/>
            <person name="Im J.-S."/>
            <person name="Choi J.-G."/>
            <person name="Park H.-J."/>
            <person name="Lee G.-B."/>
            <person name="Lee Y.-G."/>
            <person name="Hong S.-Y."/>
            <person name="Cho K."/>
            <person name="Sohn K.H."/>
        </authorList>
    </citation>
    <scope>NUCLEOTIDE SEQUENCE</scope>
    <source>
        <strain evidence="1">KR_2_A2</strain>
    </source>
</reference>
<organism evidence="1 2">
    <name type="scientific">Phytophthora infestans</name>
    <name type="common">Potato late blight agent</name>
    <name type="synonym">Botrytis infestans</name>
    <dbReference type="NCBI Taxonomy" id="4787"/>
    <lineage>
        <taxon>Eukaryota</taxon>
        <taxon>Sar</taxon>
        <taxon>Stramenopiles</taxon>
        <taxon>Oomycota</taxon>
        <taxon>Peronosporomycetes</taxon>
        <taxon>Peronosporales</taxon>
        <taxon>Peronosporaceae</taxon>
        <taxon>Phytophthora</taxon>
    </lineage>
</organism>
<dbReference type="EMBL" id="JAACNO010000563">
    <property type="protein sequence ID" value="KAF4146739.1"/>
    <property type="molecule type" value="Genomic_DNA"/>
</dbReference>